<evidence type="ECO:0000313" key="1">
    <source>
        <dbReference type="EMBL" id="KAI9450491.1"/>
    </source>
</evidence>
<organism evidence="1 2">
    <name type="scientific">Russula earlei</name>
    <dbReference type="NCBI Taxonomy" id="71964"/>
    <lineage>
        <taxon>Eukaryota</taxon>
        <taxon>Fungi</taxon>
        <taxon>Dikarya</taxon>
        <taxon>Basidiomycota</taxon>
        <taxon>Agaricomycotina</taxon>
        <taxon>Agaricomycetes</taxon>
        <taxon>Russulales</taxon>
        <taxon>Russulaceae</taxon>
        <taxon>Russula</taxon>
    </lineage>
</organism>
<gene>
    <name evidence="1" type="ORF">F5148DRAFT_589961</name>
</gene>
<dbReference type="Proteomes" id="UP001207468">
    <property type="component" value="Unassembled WGS sequence"/>
</dbReference>
<accession>A0ACC0TVW3</accession>
<sequence length="425" mass="48842">MTIDALPEDVIMRIFDFHVNDVPIYDRNDQHRMAKWRTLVHVCQRWRCLTFGSPRRLGLALEYTGKKPMEETMAVWPALPIAVIPPELVGTRATNIAEALDSNRERVSEIRLVDVPRSHWDRFVAVMESPFPRLTHLQFCDNRNSLSLSPVSPHFLGGSGPNLQRLELKNIAYPFSTIQKLLLTANNLVSLTLWHTPHAGYVSPESMVTCLSGMPRLDNLCLRFRPFGPYPSRPSPPPTRIIIPALTKISFKGPYEYLEDLVARIDIPRLRSLNINFFMDLMFDIPQLHHFISHTQQLRNLDHAELLFSDRSVSLQLIRRIPPSLSVVELALTISCRQSDWQLSSLARVCLSRLPPFSTLEHLMIVPDQSAPPQWKDDMESIQWLELLDPFPALKTLYLPEDVALRVGNACRTSLRKDQWKRCLH</sequence>
<comment type="caution">
    <text evidence="1">The sequence shown here is derived from an EMBL/GenBank/DDBJ whole genome shotgun (WGS) entry which is preliminary data.</text>
</comment>
<name>A0ACC0TVW3_9AGAM</name>
<dbReference type="EMBL" id="JAGFNK010000428">
    <property type="protein sequence ID" value="KAI9450491.1"/>
    <property type="molecule type" value="Genomic_DNA"/>
</dbReference>
<keyword evidence="2" id="KW-1185">Reference proteome</keyword>
<reference evidence="1" key="1">
    <citation type="submission" date="2021-03" db="EMBL/GenBank/DDBJ databases">
        <title>Evolutionary priming and transition to the ectomycorrhizal habit in an iconic lineage of mushroom-forming fungi: is preadaptation a requirement?</title>
        <authorList>
            <consortium name="DOE Joint Genome Institute"/>
            <person name="Looney B.P."/>
            <person name="Miyauchi S."/>
            <person name="Morin E."/>
            <person name="Drula E."/>
            <person name="Courty P.E."/>
            <person name="Chicoki N."/>
            <person name="Fauchery L."/>
            <person name="Kohler A."/>
            <person name="Kuo A."/>
            <person name="LaButti K."/>
            <person name="Pangilinan J."/>
            <person name="Lipzen A."/>
            <person name="Riley R."/>
            <person name="Andreopoulos W."/>
            <person name="He G."/>
            <person name="Johnson J."/>
            <person name="Barry K.W."/>
            <person name="Grigoriev I.V."/>
            <person name="Nagy L."/>
            <person name="Hibbett D."/>
            <person name="Henrissat B."/>
            <person name="Matheny P.B."/>
            <person name="Labbe J."/>
            <person name="Martin A.F."/>
        </authorList>
    </citation>
    <scope>NUCLEOTIDE SEQUENCE</scope>
    <source>
        <strain evidence="1">BPL698</strain>
    </source>
</reference>
<protein>
    <submittedName>
        <fullName evidence="1">Uncharacterized protein</fullName>
    </submittedName>
</protein>
<proteinExistence type="predicted"/>
<evidence type="ECO:0000313" key="2">
    <source>
        <dbReference type="Proteomes" id="UP001207468"/>
    </source>
</evidence>